<dbReference type="EMBL" id="SPMZ01000075">
    <property type="protein sequence ID" value="NMQ21091.1"/>
    <property type="molecule type" value="Genomic_DNA"/>
</dbReference>
<evidence type="ECO:0000313" key="3">
    <source>
        <dbReference type="Proteomes" id="UP000760480"/>
    </source>
</evidence>
<reference evidence="2 3" key="1">
    <citation type="submission" date="2019-03" db="EMBL/GenBank/DDBJ databases">
        <title>Metabolic reconstructions from genomes of highly enriched 'Candidatus Accumulibacter' and 'Candidatus Competibacter' bioreactor populations.</title>
        <authorList>
            <person name="Annavajhala M.K."/>
            <person name="Welles L."/>
            <person name="Abbas B."/>
            <person name="Sorokin D."/>
            <person name="Park H."/>
            <person name="Van Loosdrecht M."/>
            <person name="Chandran K."/>
        </authorList>
    </citation>
    <scope>NUCLEOTIDE SEQUENCE [LARGE SCALE GENOMIC DNA]</scope>
    <source>
        <strain evidence="2 3">SBR_G</strain>
    </source>
</reference>
<sequence>MTNPSLSPQSPTRAPMTLIVGAVLILLSTAVYAADPLGTVADNVRGNLDEVLKLGTATVFVIGFLLVGIGVFLIWRMGRHQGMHSPATLFSCIAAVVAGSLMVYHSTVVGVGGATLFGSSSNDVTVEGTVEVR</sequence>
<keyword evidence="3" id="KW-1185">Reference proteome</keyword>
<dbReference type="Proteomes" id="UP000760480">
    <property type="component" value="Unassembled WGS sequence"/>
</dbReference>
<protein>
    <recommendedName>
        <fullName evidence="4">Type IV secretion protein IcmD</fullName>
    </recommendedName>
</protein>
<gene>
    <name evidence="2" type="ORF">E4P82_18960</name>
</gene>
<keyword evidence="1" id="KW-1133">Transmembrane helix</keyword>
<keyword evidence="1" id="KW-0812">Transmembrane</keyword>
<proteinExistence type="predicted"/>
<organism evidence="2 3">
    <name type="scientific">Candidatus Competibacter phosphatis</name>
    <dbReference type="NCBI Taxonomy" id="221280"/>
    <lineage>
        <taxon>Bacteria</taxon>
        <taxon>Pseudomonadati</taxon>
        <taxon>Pseudomonadota</taxon>
        <taxon>Gammaproteobacteria</taxon>
        <taxon>Candidatus Competibacteraceae</taxon>
        <taxon>Candidatus Competibacter</taxon>
    </lineage>
</organism>
<feature type="transmembrane region" description="Helical" evidence="1">
    <location>
        <begin position="87"/>
        <end position="107"/>
    </location>
</feature>
<evidence type="ECO:0000313" key="2">
    <source>
        <dbReference type="EMBL" id="NMQ21091.1"/>
    </source>
</evidence>
<name>A0ABX1TQX3_9GAMM</name>
<dbReference type="RefSeq" id="WP_169250354.1">
    <property type="nucleotide sequence ID" value="NZ_SPMZ01000075.1"/>
</dbReference>
<evidence type="ECO:0008006" key="4">
    <source>
        <dbReference type="Google" id="ProtNLM"/>
    </source>
</evidence>
<comment type="caution">
    <text evidence="2">The sequence shown here is derived from an EMBL/GenBank/DDBJ whole genome shotgun (WGS) entry which is preliminary data.</text>
</comment>
<evidence type="ECO:0000256" key="1">
    <source>
        <dbReference type="SAM" id="Phobius"/>
    </source>
</evidence>
<feature type="transmembrane region" description="Helical" evidence="1">
    <location>
        <begin position="57"/>
        <end position="75"/>
    </location>
</feature>
<keyword evidence="1" id="KW-0472">Membrane</keyword>
<accession>A0ABX1TQX3</accession>